<evidence type="ECO:0000313" key="2">
    <source>
        <dbReference type="Proteomes" id="UP000821865"/>
    </source>
</evidence>
<organism evidence="1 2">
    <name type="scientific">Dermacentor silvarum</name>
    <name type="common">Tick</name>
    <dbReference type="NCBI Taxonomy" id="543639"/>
    <lineage>
        <taxon>Eukaryota</taxon>
        <taxon>Metazoa</taxon>
        <taxon>Ecdysozoa</taxon>
        <taxon>Arthropoda</taxon>
        <taxon>Chelicerata</taxon>
        <taxon>Arachnida</taxon>
        <taxon>Acari</taxon>
        <taxon>Parasitiformes</taxon>
        <taxon>Ixodida</taxon>
        <taxon>Ixodoidea</taxon>
        <taxon>Ixodidae</taxon>
        <taxon>Rhipicephalinae</taxon>
        <taxon>Dermacentor</taxon>
    </lineage>
</organism>
<protein>
    <submittedName>
        <fullName evidence="1">Uncharacterized protein</fullName>
    </submittedName>
</protein>
<dbReference type="EMBL" id="CM023470">
    <property type="protein sequence ID" value="KAH7978877.1"/>
    <property type="molecule type" value="Genomic_DNA"/>
</dbReference>
<reference evidence="1" key="1">
    <citation type="submission" date="2020-05" db="EMBL/GenBank/DDBJ databases">
        <title>Large-scale comparative analyses of tick genomes elucidate their genetic diversity and vector capacities.</title>
        <authorList>
            <person name="Jia N."/>
            <person name="Wang J."/>
            <person name="Shi W."/>
            <person name="Du L."/>
            <person name="Sun Y."/>
            <person name="Zhan W."/>
            <person name="Jiang J."/>
            <person name="Wang Q."/>
            <person name="Zhang B."/>
            <person name="Ji P."/>
            <person name="Sakyi L.B."/>
            <person name="Cui X."/>
            <person name="Yuan T."/>
            <person name="Jiang B."/>
            <person name="Yang W."/>
            <person name="Lam T.T.-Y."/>
            <person name="Chang Q."/>
            <person name="Ding S."/>
            <person name="Wang X."/>
            <person name="Zhu J."/>
            <person name="Ruan X."/>
            <person name="Zhao L."/>
            <person name="Wei J."/>
            <person name="Que T."/>
            <person name="Du C."/>
            <person name="Cheng J."/>
            <person name="Dai P."/>
            <person name="Han X."/>
            <person name="Huang E."/>
            <person name="Gao Y."/>
            <person name="Liu J."/>
            <person name="Shao H."/>
            <person name="Ye R."/>
            <person name="Li L."/>
            <person name="Wei W."/>
            <person name="Wang X."/>
            <person name="Wang C."/>
            <person name="Yang T."/>
            <person name="Huo Q."/>
            <person name="Li W."/>
            <person name="Guo W."/>
            <person name="Chen H."/>
            <person name="Zhou L."/>
            <person name="Ni X."/>
            <person name="Tian J."/>
            <person name="Zhou Y."/>
            <person name="Sheng Y."/>
            <person name="Liu T."/>
            <person name="Pan Y."/>
            <person name="Xia L."/>
            <person name="Li J."/>
            <person name="Zhao F."/>
            <person name="Cao W."/>
        </authorList>
    </citation>
    <scope>NUCLEOTIDE SEQUENCE</scope>
    <source>
        <strain evidence="1">Dsil-2018</strain>
    </source>
</reference>
<evidence type="ECO:0000313" key="1">
    <source>
        <dbReference type="EMBL" id="KAH7978877.1"/>
    </source>
</evidence>
<dbReference type="Proteomes" id="UP000821865">
    <property type="component" value="Chromosome 1"/>
</dbReference>
<name>A0ACB8DWR8_DERSI</name>
<gene>
    <name evidence="1" type="ORF">HPB49_007215</name>
</gene>
<proteinExistence type="predicted"/>
<accession>A0ACB8DWR8</accession>
<comment type="caution">
    <text evidence="1">The sequence shown here is derived from an EMBL/GenBank/DDBJ whole genome shotgun (WGS) entry which is preliminary data.</text>
</comment>
<sequence length="691" mass="75604">MGYRIATGLEGLGFDGLNLSFAGLGISIPCTAGGAGDADGGIPVSCCHILERLSAWNRFLWHVGLQLRELTAPGELSLVRVVHWGSGGLQQEVRSRDARFLFYLLLVRHCCVVSVHLDEVICEGSGLGEYREQVVSALQQNTSLRALTLGGLFGDYRCIREDMFKAMATMTNLRELGISGTGAMPSDLLDAICPLLVDTMSLTTLSLPGLVFGAEDGRRLLDALRHNDTIANLSLHGSIVHSYLPNGVSRFSRFLSTSIRLCSLSVDGVHSDAANTYNELACMTTALVVCGMLSKLKLAGFLLNADCASLFASLVSRKGGLLAHLDISGCHWRAELWPRVGARQMHLEQPGPAFYKPICPWLQGFDSTRVELSFLALSFAGLTPEDLGALLNTAATVESLGTISVSNVSMCELKEVCQVIRESGTSDRVRIEGEYIVDSAVLNMLQEFPERLRHVVISSFSEPRPEAFGNAVQLACSWYQLTTLRLLLTQSVLSDVATVRLLSECLSTTTGLTELELSGCYKTDLSRSLRAADNTHSVLLEAIFDNPGVRVLQITGFRLGRANLWFLADEVVTSETLCEVSFASCDIFENETFLQFLAADFRENKLILRLQVLESVDEETRDERFVLEDLLSRNIGYVTCAAHFIVNRVHLARCAEAYATVSHSAALNEKIQQLTSVKDAEAKSMIRSILE</sequence>
<keyword evidence="2" id="KW-1185">Reference proteome</keyword>